<keyword evidence="8" id="KW-1185">Reference proteome</keyword>
<dbReference type="Proteomes" id="UP000284177">
    <property type="component" value="Unassembled WGS sequence"/>
</dbReference>
<dbReference type="RefSeq" id="WP_120168521.1">
    <property type="nucleotide sequence ID" value="NZ_MCIB01000011.1"/>
</dbReference>
<dbReference type="GO" id="GO:0008870">
    <property type="term" value="F:galactoside O-acetyltransferase activity"/>
    <property type="evidence" value="ECO:0007669"/>
    <property type="project" value="TreeGrafter"/>
</dbReference>
<evidence type="ECO:0000313" key="8">
    <source>
        <dbReference type="Proteomes" id="UP000284177"/>
    </source>
</evidence>
<dbReference type="AlphaFoldDB" id="A0A419T4P2"/>
<dbReference type="Pfam" id="PF00132">
    <property type="entry name" value="Hexapep"/>
    <property type="match status" value="1"/>
</dbReference>
<accession>A0A419T4P2</accession>
<dbReference type="InterPro" id="IPR001451">
    <property type="entry name" value="Hexapep"/>
</dbReference>
<dbReference type="InterPro" id="IPR039369">
    <property type="entry name" value="LacA-like"/>
</dbReference>
<evidence type="ECO:0000313" key="7">
    <source>
        <dbReference type="EMBL" id="RKD32451.1"/>
    </source>
</evidence>
<comment type="caution">
    <text evidence="7">The sequence shown here is derived from an EMBL/GenBank/DDBJ whole genome shotgun (WGS) entry which is preliminary data.</text>
</comment>
<dbReference type="InterPro" id="IPR018357">
    <property type="entry name" value="Hexapep_transf_CS"/>
</dbReference>
<dbReference type="PANTHER" id="PTHR43017">
    <property type="entry name" value="GALACTOSIDE O-ACETYLTRANSFERASE"/>
    <property type="match status" value="1"/>
</dbReference>
<dbReference type="InterPro" id="IPR024688">
    <property type="entry name" value="Mac_dom"/>
</dbReference>
<organism evidence="7 8">
    <name type="scientific">Thermohalobacter berrensis</name>
    <dbReference type="NCBI Taxonomy" id="99594"/>
    <lineage>
        <taxon>Bacteria</taxon>
        <taxon>Bacillati</taxon>
        <taxon>Bacillota</taxon>
        <taxon>Tissierellia</taxon>
        <taxon>Tissierellales</taxon>
        <taxon>Thermohalobacteraceae</taxon>
        <taxon>Thermohalobacter</taxon>
    </lineage>
</organism>
<feature type="domain" description="Maltose/galactoside acetyltransferase" evidence="6">
    <location>
        <begin position="4"/>
        <end position="58"/>
    </location>
</feature>
<dbReference type="Gene3D" id="2.160.10.10">
    <property type="entry name" value="Hexapeptide repeat proteins"/>
    <property type="match status" value="1"/>
</dbReference>
<evidence type="ECO:0000259" key="6">
    <source>
        <dbReference type="SMART" id="SM01266"/>
    </source>
</evidence>
<dbReference type="InterPro" id="IPR011004">
    <property type="entry name" value="Trimer_LpxA-like_sf"/>
</dbReference>
<dbReference type="Pfam" id="PF12464">
    <property type="entry name" value="Mac"/>
    <property type="match status" value="1"/>
</dbReference>
<keyword evidence="3" id="KW-0677">Repeat</keyword>
<evidence type="ECO:0000256" key="3">
    <source>
        <dbReference type="ARBA" id="ARBA00022737"/>
    </source>
</evidence>
<dbReference type="CDD" id="cd03357">
    <property type="entry name" value="LbH_MAT_GAT"/>
    <property type="match status" value="1"/>
</dbReference>
<dbReference type="OrthoDB" id="9801697at2"/>
<dbReference type="EMBL" id="MCIB01000011">
    <property type="protein sequence ID" value="RKD32451.1"/>
    <property type="molecule type" value="Genomic_DNA"/>
</dbReference>
<reference evidence="7 8" key="1">
    <citation type="submission" date="2016-08" db="EMBL/GenBank/DDBJ databases">
        <title>Novel Firmicutes and Novel Genomes.</title>
        <authorList>
            <person name="Poppleton D.I."/>
            <person name="Gribaldo S."/>
        </authorList>
    </citation>
    <scope>NUCLEOTIDE SEQUENCE [LARGE SCALE GENOMIC DNA]</scope>
    <source>
        <strain evidence="7 8">CTT3</strain>
    </source>
</reference>
<evidence type="ECO:0000256" key="2">
    <source>
        <dbReference type="ARBA" id="ARBA00022679"/>
    </source>
</evidence>
<dbReference type="SUPFAM" id="SSF51161">
    <property type="entry name" value="Trimeric LpxA-like enzymes"/>
    <property type="match status" value="1"/>
</dbReference>
<dbReference type="PROSITE" id="PS00101">
    <property type="entry name" value="HEXAPEP_TRANSFERASES"/>
    <property type="match status" value="1"/>
</dbReference>
<keyword evidence="4 5" id="KW-0012">Acyltransferase</keyword>
<dbReference type="PANTHER" id="PTHR43017:SF1">
    <property type="entry name" value="ACETYLTRANSFERASE YJL218W-RELATED"/>
    <property type="match status" value="1"/>
</dbReference>
<dbReference type="SMART" id="SM01266">
    <property type="entry name" value="Mac"/>
    <property type="match status" value="1"/>
</dbReference>
<sequence>MTEKEKMLAGKLYNPADEELTKDRERAKKLCKKFNDLEPDEYEERVSLLKELFQTEKECNIEPNFYCDYGYNIKFGDNFYANHNCVILDVNKVTIGNNVMFGPNVQVYTATHPINPQERNSGKEMGYPIKIGNNVWIGGGAIICPGVTIGDNVVIGAGSVVTKDIPDNVVVAGNPAKVIKKILL</sequence>
<comment type="similarity">
    <text evidence="1 5">Belongs to the transferase hexapeptide repeat family.</text>
</comment>
<evidence type="ECO:0000256" key="4">
    <source>
        <dbReference type="ARBA" id="ARBA00023315"/>
    </source>
</evidence>
<dbReference type="FunFam" id="2.160.10.10:FF:000008">
    <property type="entry name" value="Maltose O-acetyltransferase"/>
    <property type="match status" value="1"/>
</dbReference>
<keyword evidence="2 5" id="KW-0808">Transferase</keyword>
<name>A0A419T4P2_9FIRM</name>
<dbReference type="EC" id="2.3.1.-" evidence="5"/>
<evidence type="ECO:0000256" key="1">
    <source>
        <dbReference type="ARBA" id="ARBA00007274"/>
    </source>
</evidence>
<gene>
    <name evidence="7" type="ORF">BET03_11095</name>
</gene>
<protein>
    <recommendedName>
        <fullName evidence="5">Acetyltransferase</fullName>
        <ecNumber evidence="5">2.3.1.-</ecNumber>
    </recommendedName>
</protein>
<proteinExistence type="inferred from homology"/>
<evidence type="ECO:0000256" key="5">
    <source>
        <dbReference type="RuleBase" id="RU367021"/>
    </source>
</evidence>